<dbReference type="EC" id="7.1.1.2" evidence="4"/>
<dbReference type="GO" id="GO:0006120">
    <property type="term" value="P:mitochondrial electron transport, NADH to ubiquinone"/>
    <property type="evidence" value="ECO:0007669"/>
    <property type="project" value="TreeGrafter"/>
</dbReference>
<evidence type="ECO:0000256" key="11">
    <source>
        <dbReference type="ARBA" id="ARBA00022982"/>
    </source>
</evidence>
<evidence type="ECO:0000259" key="20">
    <source>
        <dbReference type="Pfam" id="PF00361"/>
    </source>
</evidence>
<evidence type="ECO:0000256" key="6">
    <source>
        <dbReference type="ARBA" id="ARBA00022448"/>
    </source>
</evidence>
<feature type="transmembrane region" description="Helical" evidence="19">
    <location>
        <begin position="283"/>
        <end position="306"/>
    </location>
</feature>
<keyword evidence="15 21" id="KW-0496">Mitochondrion</keyword>
<evidence type="ECO:0000256" key="8">
    <source>
        <dbReference type="ARBA" id="ARBA00022692"/>
    </source>
</evidence>
<evidence type="ECO:0000256" key="9">
    <source>
        <dbReference type="ARBA" id="ARBA00022792"/>
    </source>
</evidence>
<evidence type="ECO:0000256" key="18">
    <source>
        <dbReference type="ARBA" id="ARBA00049551"/>
    </source>
</evidence>
<evidence type="ECO:0000256" key="15">
    <source>
        <dbReference type="ARBA" id="ARBA00023128"/>
    </source>
</evidence>
<evidence type="ECO:0000256" key="13">
    <source>
        <dbReference type="ARBA" id="ARBA00023027"/>
    </source>
</evidence>
<evidence type="ECO:0000256" key="19">
    <source>
        <dbReference type="SAM" id="Phobius"/>
    </source>
</evidence>
<comment type="subcellular location">
    <subcellularLocation>
        <location evidence="2">Mitochondrion inner membrane</location>
        <topology evidence="2">Multi-pass membrane protein</topology>
    </subcellularLocation>
</comment>
<evidence type="ECO:0000256" key="12">
    <source>
        <dbReference type="ARBA" id="ARBA00022989"/>
    </source>
</evidence>
<evidence type="ECO:0000256" key="1">
    <source>
        <dbReference type="ARBA" id="ARBA00003257"/>
    </source>
</evidence>
<dbReference type="GO" id="GO:0005743">
    <property type="term" value="C:mitochondrial inner membrane"/>
    <property type="evidence" value="ECO:0007669"/>
    <property type="project" value="UniProtKB-SubCell"/>
</dbReference>
<keyword evidence="7" id="KW-0679">Respiratory chain</keyword>
<keyword evidence="6" id="KW-0813">Transport</keyword>
<feature type="domain" description="NADH:quinone oxidoreductase/Mrp antiporter transmembrane" evidence="20">
    <location>
        <begin position="6"/>
        <end position="253"/>
    </location>
</feature>
<organism evidence="21">
    <name type="scientific">Parapolybia varia</name>
    <dbReference type="NCBI Taxonomy" id="91407"/>
    <lineage>
        <taxon>Eukaryota</taxon>
        <taxon>Metazoa</taxon>
        <taxon>Ecdysozoa</taxon>
        <taxon>Arthropoda</taxon>
        <taxon>Hexapoda</taxon>
        <taxon>Insecta</taxon>
        <taxon>Pterygota</taxon>
        <taxon>Neoptera</taxon>
        <taxon>Endopterygota</taxon>
        <taxon>Hymenoptera</taxon>
        <taxon>Apocrita</taxon>
        <taxon>Aculeata</taxon>
        <taxon>Vespoidea</taxon>
        <taxon>Vespidae</taxon>
        <taxon>Polistinae</taxon>
        <taxon>Ropalidiini</taxon>
        <taxon>Parapolybia</taxon>
    </lineage>
</organism>
<dbReference type="AlphaFoldDB" id="A0A514CQI0"/>
<evidence type="ECO:0000313" key="21">
    <source>
        <dbReference type="EMBL" id="QDH82210.1"/>
    </source>
</evidence>
<evidence type="ECO:0000256" key="3">
    <source>
        <dbReference type="ARBA" id="ARBA00007012"/>
    </source>
</evidence>
<dbReference type="InterPro" id="IPR001750">
    <property type="entry name" value="ND/Mrp_TM"/>
</dbReference>
<feature type="transmembrane region" description="Helical" evidence="19">
    <location>
        <begin position="203"/>
        <end position="226"/>
    </location>
</feature>
<feature type="transmembrane region" description="Helical" evidence="19">
    <location>
        <begin position="23"/>
        <end position="42"/>
    </location>
</feature>
<evidence type="ECO:0000256" key="16">
    <source>
        <dbReference type="ARBA" id="ARBA00023136"/>
    </source>
</evidence>
<feature type="transmembrane region" description="Helical" evidence="19">
    <location>
        <begin position="54"/>
        <end position="77"/>
    </location>
</feature>
<dbReference type="PANTHER" id="PTHR46552:SF1">
    <property type="entry name" value="NADH-UBIQUINONE OXIDOREDUCTASE CHAIN 2"/>
    <property type="match status" value="1"/>
</dbReference>
<feature type="transmembrane region" description="Helical" evidence="19">
    <location>
        <begin position="116"/>
        <end position="133"/>
    </location>
</feature>
<reference evidence="21" key="1">
    <citation type="submission" date="2018-03" db="EMBL/GenBank/DDBJ databases">
        <title>Comparative analysis of six complete mitochondrial genomes of Parapolybia (Hymenoptera: Vespidae: Polistinae).</title>
        <authorList>
            <person name="Peng Y."/>
            <person name="Carpenter J.M."/>
            <person name="Chen B."/>
            <person name="Li T.J."/>
        </authorList>
    </citation>
    <scope>NUCLEOTIDE SEQUENCE</scope>
    <source>
        <strain evidence="21">H</strain>
    </source>
</reference>
<keyword evidence="16 19" id="KW-0472">Membrane</keyword>
<feature type="transmembrane region" description="Helical" evidence="19">
    <location>
        <begin position="153"/>
        <end position="182"/>
    </location>
</feature>
<evidence type="ECO:0000256" key="5">
    <source>
        <dbReference type="ARBA" id="ARBA00021008"/>
    </source>
</evidence>
<keyword evidence="12 19" id="KW-1133">Transmembrane helix</keyword>
<name>A0A514CQI0_9HYME</name>
<feature type="transmembrane region" description="Helical" evidence="19">
    <location>
        <begin position="238"/>
        <end position="262"/>
    </location>
</feature>
<evidence type="ECO:0000256" key="7">
    <source>
        <dbReference type="ARBA" id="ARBA00022660"/>
    </source>
</evidence>
<proteinExistence type="inferred from homology"/>
<evidence type="ECO:0000256" key="10">
    <source>
        <dbReference type="ARBA" id="ARBA00022967"/>
    </source>
</evidence>
<keyword evidence="10" id="KW-1278">Translocase</keyword>
<gene>
    <name evidence="21" type="primary">ND2</name>
</gene>
<comment type="function">
    <text evidence="1">Core subunit of the mitochondrial membrane respiratory chain NADH dehydrogenase (Complex I) that is believed to belong to the minimal assembly required for catalysis. Complex I functions in the transfer of electrons from NADH to the respiratory chain. The immediate electron acceptor for the enzyme is believed to be ubiquinone.</text>
</comment>
<evidence type="ECO:0000256" key="17">
    <source>
        <dbReference type="ARBA" id="ARBA00031028"/>
    </source>
</evidence>
<comment type="catalytic activity">
    <reaction evidence="18">
        <text>a ubiquinone + NADH + 5 H(+)(in) = a ubiquinol + NAD(+) + 4 H(+)(out)</text>
        <dbReference type="Rhea" id="RHEA:29091"/>
        <dbReference type="Rhea" id="RHEA-COMP:9565"/>
        <dbReference type="Rhea" id="RHEA-COMP:9566"/>
        <dbReference type="ChEBI" id="CHEBI:15378"/>
        <dbReference type="ChEBI" id="CHEBI:16389"/>
        <dbReference type="ChEBI" id="CHEBI:17976"/>
        <dbReference type="ChEBI" id="CHEBI:57540"/>
        <dbReference type="ChEBI" id="CHEBI:57945"/>
        <dbReference type="EC" id="7.1.1.2"/>
    </reaction>
</comment>
<evidence type="ECO:0000256" key="2">
    <source>
        <dbReference type="ARBA" id="ARBA00004448"/>
    </source>
</evidence>
<feature type="transmembrane region" description="Helical" evidence="19">
    <location>
        <begin position="83"/>
        <end position="104"/>
    </location>
</feature>
<protein>
    <recommendedName>
        <fullName evidence="5">NADH-ubiquinone oxidoreductase chain 2</fullName>
        <ecNumber evidence="4">7.1.1.2</ecNumber>
    </recommendedName>
    <alternativeName>
        <fullName evidence="17">NADH dehydrogenase subunit 2</fullName>
    </alternativeName>
</protein>
<dbReference type="GO" id="GO:0008137">
    <property type="term" value="F:NADH dehydrogenase (ubiquinone) activity"/>
    <property type="evidence" value="ECO:0007669"/>
    <property type="project" value="UniProtKB-EC"/>
</dbReference>
<keyword evidence="11" id="KW-0249">Electron transport</keyword>
<keyword evidence="8 19" id="KW-0812">Transmembrane</keyword>
<evidence type="ECO:0000256" key="14">
    <source>
        <dbReference type="ARBA" id="ARBA00023075"/>
    </source>
</evidence>
<evidence type="ECO:0000256" key="4">
    <source>
        <dbReference type="ARBA" id="ARBA00012944"/>
    </source>
</evidence>
<keyword evidence="13" id="KW-0520">NAD</keyword>
<comment type="similarity">
    <text evidence="3">Belongs to the complex I subunit 2 family.</text>
</comment>
<keyword evidence="9" id="KW-0999">Mitochondrion inner membrane</keyword>
<keyword evidence="14" id="KW-0830">Ubiquinone</keyword>
<sequence length="307" mass="36375">MEINVLFMVLFMSLQSNSTMNSFNYFIIQSISSLILLMLMIIKNFMLDNNNLINSLIILTFSMKLGMFPFFIWMPIIYSNINWILIFFMSTTQKIIPMLILNLIFNFNNQVNIIQLIYMMVIISSLIASLLSIKELNLKKIFAFSSINHSSWMLFIISIDQSMFFLYFLIYSFSMIFVCLIFNKFNINKINQLFKLNLFNHKFINILLSLNILILSALPPFLTFLIKMNTMKIILFNNHFITILMFIILSIFTVIFYMMILIKMNFILLIKSKIWIQPLKLNNNFYSIILTMILTSNILFLLFQMLI</sequence>
<dbReference type="EMBL" id="MH065751">
    <property type="protein sequence ID" value="QDH82210.1"/>
    <property type="molecule type" value="Genomic_DNA"/>
</dbReference>
<dbReference type="Pfam" id="PF00361">
    <property type="entry name" value="Proton_antipo_M"/>
    <property type="match status" value="1"/>
</dbReference>
<dbReference type="PANTHER" id="PTHR46552">
    <property type="entry name" value="NADH-UBIQUINONE OXIDOREDUCTASE CHAIN 2"/>
    <property type="match status" value="1"/>
</dbReference>
<dbReference type="InterPro" id="IPR050175">
    <property type="entry name" value="Complex_I_Subunit_2"/>
</dbReference>
<geneLocation type="mitochondrion" evidence="21"/>
<accession>A0A514CQI0</accession>